<dbReference type="PANTHER" id="PTHR39168">
    <property type="entry name" value="TRANSCRIPTIONAL REGULATOR-RELATED"/>
    <property type="match status" value="1"/>
</dbReference>
<dbReference type="AlphaFoldDB" id="M2Y2I9"/>
<gene>
    <name evidence="2" type="ORF">G352_22651</name>
</gene>
<dbReference type="GO" id="GO:0046686">
    <property type="term" value="P:response to cadmium ion"/>
    <property type="evidence" value="ECO:0007669"/>
    <property type="project" value="TreeGrafter"/>
</dbReference>
<dbReference type="Pfam" id="PF12840">
    <property type="entry name" value="HTH_20"/>
    <property type="match status" value="1"/>
</dbReference>
<accession>M2Y2I9</accession>
<dbReference type="InterPro" id="IPR052543">
    <property type="entry name" value="HTH_Metal-responsive_Reg"/>
</dbReference>
<proteinExistence type="predicted"/>
<evidence type="ECO:0000259" key="1">
    <source>
        <dbReference type="PROSITE" id="PS50987"/>
    </source>
</evidence>
<dbReference type="InterPro" id="IPR011991">
    <property type="entry name" value="ArsR-like_HTH"/>
</dbReference>
<evidence type="ECO:0000313" key="3">
    <source>
        <dbReference type="Proteomes" id="UP000011731"/>
    </source>
</evidence>
<comment type="caution">
    <text evidence="2">The sequence shown here is derived from an EMBL/GenBank/DDBJ whole genome shotgun (WGS) entry which is preliminary data.</text>
</comment>
<sequence length="238" mass="24877">MPYAKCVHASDYDLAAVAKVIGEPARATMLLRLMDGQAHAASALAAAAGVSQSTASAHLSHLVDAGLVTVRAEGRRRLHVLASAEVAAAVEALGCIAPLLPVESLNQARTGSKLQFARACYSHLGGSLAVGITRQLLADGAIAMDADQRSIELLTLDHQLLCALGIDSLAIGSGPVAWGCLDWTEQQPHLAGRLGTAMLTALLSKGWLLRRRHDRALDLTDEGERSLSRCLGGLALPV</sequence>
<protein>
    <submittedName>
        <fullName evidence="2">Regulatory protein ArsR</fullName>
    </submittedName>
</protein>
<dbReference type="CDD" id="cd00090">
    <property type="entry name" value="HTH_ARSR"/>
    <property type="match status" value="1"/>
</dbReference>
<dbReference type="GO" id="GO:0097063">
    <property type="term" value="F:cadmium ion sensor activity"/>
    <property type="evidence" value="ECO:0007669"/>
    <property type="project" value="TreeGrafter"/>
</dbReference>
<dbReference type="Gene3D" id="1.10.10.10">
    <property type="entry name" value="Winged helix-like DNA-binding domain superfamily/Winged helix DNA-binding domain"/>
    <property type="match status" value="1"/>
</dbReference>
<dbReference type="InterPro" id="IPR001845">
    <property type="entry name" value="HTH_ArsR_DNA-bd_dom"/>
</dbReference>
<dbReference type="Proteomes" id="UP000011731">
    <property type="component" value="Unassembled WGS sequence"/>
</dbReference>
<dbReference type="PANTHER" id="PTHR39168:SF1">
    <property type="entry name" value="TRANSCRIPTIONAL REGULATORY PROTEIN"/>
    <property type="match status" value="1"/>
</dbReference>
<dbReference type="InterPro" id="IPR036390">
    <property type="entry name" value="WH_DNA-bd_sf"/>
</dbReference>
<dbReference type="GO" id="GO:0003700">
    <property type="term" value="F:DNA-binding transcription factor activity"/>
    <property type="evidence" value="ECO:0007669"/>
    <property type="project" value="InterPro"/>
</dbReference>
<keyword evidence="3" id="KW-1185">Reference proteome</keyword>
<dbReference type="PRINTS" id="PR00778">
    <property type="entry name" value="HTHARSR"/>
</dbReference>
<dbReference type="EMBL" id="AOEX01000086">
    <property type="protein sequence ID" value="EME55770.1"/>
    <property type="molecule type" value="Genomic_DNA"/>
</dbReference>
<dbReference type="GO" id="GO:0003677">
    <property type="term" value="F:DNA binding"/>
    <property type="evidence" value="ECO:0007669"/>
    <property type="project" value="TreeGrafter"/>
</dbReference>
<dbReference type="GO" id="GO:0010288">
    <property type="term" value="P:response to lead ion"/>
    <property type="evidence" value="ECO:0007669"/>
    <property type="project" value="TreeGrafter"/>
</dbReference>
<dbReference type="SUPFAM" id="SSF46785">
    <property type="entry name" value="Winged helix' DNA-binding domain"/>
    <property type="match status" value="1"/>
</dbReference>
<evidence type="ECO:0000313" key="2">
    <source>
        <dbReference type="EMBL" id="EME55770.1"/>
    </source>
</evidence>
<dbReference type="SMART" id="SM00418">
    <property type="entry name" value="HTH_ARSR"/>
    <property type="match status" value="1"/>
</dbReference>
<dbReference type="NCBIfam" id="NF033788">
    <property type="entry name" value="HTH_metalloreg"/>
    <property type="match status" value="1"/>
</dbReference>
<dbReference type="InterPro" id="IPR036388">
    <property type="entry name" value="WH-like_DNA-bd_sf"/>
</dbReference>
<name>M2Y2I9_9NOCA</name>
<dbReference type="PROSITE" id="PS50987">
    <property type="entry name" value="HTH_ARSR_2"/>
    <property type="match status" value="1"/>
</dbReference>
<organism evidence="2 3">
    <name type="scientific">Rhodococcus ruber BKS 20-38</name>
    <dbReference type="NCBI Taxonomy" id="1278076"/>
    <lineage>
        <taxon>Bacteria</taxon>
        <taxon>Bacillati</taxon>
        <taxon>Actinomycetota</taxon>
        <taxon>Actinomycetes</taxon>
        <taxon>Mycobacteriales</taxon>
        <taxon>Nocardiaceae</taxon>
        <taxon>Rhodococcus</taxon>
    </lineage>
</organism>
<feature type="domain" description="HTH arsR-type" evidence="1">
    <location>
        <begin position="6"/>
        <end position="101"/>
    </location>
</feature>
<dbReference type="GO" id="GO:0032791">
    <property type="term" value="F:lead ion binding"/>
    <property type="evidence" value="ECO:0007669"/>
    <property type="project" value="TreeGrafter"/>
</dbReference>
<reference evidence="2 3" key="1">
    <citation type="journal article" date="2013" name="Genome Announc.">
        <title>Draft Genome Sequence of Rhodococcus ruber Strain BKS 20-38.</title>
        <authorList>
            <person name="Bala M."/>
            <person name="Kumar S."/>
            <person name="Raghava G.P."/>
            <person name="Mayilraj S."/>
        </authorList>
    </citation>
    <scope>NUCLEOTIDE SEQUENCE [LARGE SCALE GENOMIC DNA]</scope>
    <source>
        <strain evidence="2 3">BKS 20-38</strain>
    </source>
</reference>